<evidence type="ECO:0000313" key="2">
    <source>
        <dbReference type="Proteomes" id="UP000240883"/>
    </source>
</evidence>
<keyword evidence="2" id="KW-1185">Reference proteome</keyword>
<dbReference type="CDD" id="cd12148">
    <property type="entry name" value="fungal_TF_MHR"/>
    <property type="match status" value="1"/>
</dbReference>
<sequence length="192" mass="21955">MSKIAIICYQFHSKMRLRRWSASEIAEFVLQADNQLANLIDQLPPHLQNDELETVETRDRDTHRPWIPYQKTSLAMVILYYRLAVNRILQSHWLKGSANYARARSVCLSCAMGIVNSAVTCRNISSRMRSWAFAMEIYSSAVTLALEVQGSEEQNEHYTLAILECKKFLMGVKDQNKLASVALDMLNDLIQG</sequence>
<proteinExistence type="predicted"/>
<dbReference type="OrthoDB" id="1747771at2759"/>
<protein>
    <recommendedName>
        <fullName evidence="3">Transcription factor domain-containing protein</fullName>
    </recommendedName>
</protein>
<accession>A0A2T2N249</accession>
<reference evidence="1 2" key="1">
    <citation type="journal article" date="2018" name="Front. Microbiol.">
        <title>Genome-Wide Analysis of Corynespora cassiicola Leaf Fall Disease Putative Effectors.</title>
        <authorList>
            <person name="Lopez D."/>
            <person name="Ribeiro S."/>
            <person name="Label P."/>
            <person name="Fumanal B."/>
            <person name="Venisse J.S."/>
            <person name="Kohler A."/>
            <person name="de Oliveira R.R."/>
            <person name="Labutti K."/>
            <person name="Lipzen A."/>
            <person name="Lail K."/>
            <person name="Bauer D."/>
            <person name="Ohm R.A."/>
            <person name="Barry K.W."/>
            <person name="Spatafora J."/>
            <person name="Grigoriev I.V."/>
            <person name="Martin F.M."/>
            <person name="Pujade-Renaud V."/>
        </authorList>
    </citation>
    <scope>NUCLEOTIDE SEQUENCE [LARGE SCALE GENOMIC DNA]</scope>
    <source>
        <strain evidence="1 2">Philippines</strain>
    </source>
</reference>
<dbReference type="Proteomes" id="UP000240883">
    <property type="component" value="Unassembled WGS sequence"/>
</dbReference>
<gene>
    <name evidence="1" type="ORF">BS50DRAFT_605296</name>
</gene>
<name>A0A2T2N249_CORCC</name>
<organism evidence="1 2">
    <name type="scientific">Corynespora cassiicola Philippines</name>
    <dbReference type="NCBI Taxonomy" id="1448308"/>
    <lineage>
        <taxon>Eukaryota</taxon>
        <taxon>Fungi</taxon>
        <taxon>Dikarya</taxon>
        <taxon>Ascomycota</taxon>
        <taxon>Pezizomycotina</taxon>
        <taxon>Dothideomycetes</taxon>
        <taxon>Pleosporomycetidae</taxon>
        <taxon>Pleosporales</taxon>
        <taxon>Corynesporascaceae</taxon>
        <taxon>Corynespora</taxon>
    </lineage>
</organism>
<evidence type="ECO:0008006" key="3">
    <source>
        <dbReference type="Google" id="ProtNLM"/>
    </source>
</evidence>
<evidence type="ECO:0000313" key="1">
    <source>
        <dbReference type="EMBL" id="PSN59326.1"/>
    </source>
</evidence>
<dbReference type="EMBL" id="KZ678157">
    <property type="protein sequence ID" value="PSN59326.1"/>
    <property type="molecule type" value="Genomic_DNA"/>
</dbReference>
<dbReference type="STRING" id="1448308.A0A2T2N249"/>
<dbReference type="AlphaFoldDB" id="A0A2T2N249"/>